<sequence>MQRPIYLDYNATTPVAQEVADAIQPFLDEHFGNPDIRVFRWVASAED</sequence>
<gene>
    <name evidence="1" type="primary">iscS_10</name>
    <name evidence="1" type="ORF">GALL_193160</name>
</gene>
<dbReference type="Gene3D" id="3.90.1150.10">
    <property type="entry name" value="Aspartate Aminotransferase, domain 1"/>
    <property type="match status" value="1"/>
</dbReference>
<evidence type="ECO:0000313" key="1">
    <source>
        <dbReference type="EMBL" id="OIQ98658.1"/>
    </source>
</evidence>
<keyword evidence="1" id="KW-0808">Transferase</keyword>
<dbReference type="InterPro" id="IPR015422">
    <property type="entry name" value="PyrdxlP-dep_Trfase_small"/>
</dbReference>
<dbReference type="AlphaFoldDB" id="A0A1J5RSK5"/>
<accession>A0A1J5RSK5</accession>
<dbReference type="EMBL" id="MLJW01000116">
    <property type="protein sequence ID" value="OIQ98658.1"/>
    <property type="molecule type" value="Genomic_DNA"/>
</dbReference>
<protein>
    <submittedName>
        <fullName evidence="1">Cysteine desulfurase IscS</fullName>
        <ecNumber evidence="1">2.8.1.7</ecNumber>
    </submittedName>
</protein>
<dbReference type="InterPro" id="IPR015424">
    <property type="entry name" value="PyrdxlP-dep_Trfase"/>
</dbReference>
<proteinExistence type="predicted"/>
<dbReference type="Gene3D" id="1.10.260.50">
    <property type="match status" value="1"/>
</dbReference>
<dbReference type="EC" id="2.8.1.7" evidence="1"/>
<dbReference type="SUPFAM" id="SSF53383">
    <property type="entry name" value="PLP-dependent transferases"/>
    <property type="match status" value="1"/>
</dbReference>
<reference evidence="1" key="1">
    <citation type="submission" date="2016-10" db="EMBL/GenBank/DDBJ databases">
        <title>Sequence of Gallionella enrichment culture.</title>
        <authorList>
            <person name="Poehlein A."/>
            <person name="Muehling M."/>
            <person name="Daniel R."/>
        </authorList>
    </citation>
    <scope>NUCLEOTIDE SEQUENCE</scope>
</reference>
<comment type="caution">
    <text evidence="1">The sequence shown here is derived from an EMBL/GenBank/DDBJ whole genome shotgun (WGS) entry which is preliminary data.</text>
</comment>
<dbReference type="GO" id="GO:0031071">
    <property type="term" value="F:cysteine desulfurase activity"/>
    <property type="evidence" value="ECO:0007669"/>
    <property type="project" value="UniProtKB-EC"/>
</dbReference>
<organism evidence="1">
    <name type="scientific">mine drainage metagenome</name>
    <dbReference type="NCBI Taxonomy" id="410659"/>
    <lineage>
        <taxon>unclassified sequences</taxon>
        <taxon>metagenomes</taxon>
        <taxon>ecological metagenomes</taxon>
    </lineage>
</organism>
<name>A0A1J5RSK5_9ZZZZ</name>